<dbReference type="AlphaFoldDB" id="A0A1C6RC11"/>
<feature type="chain" id="PRO_5008744664" description="Gram-positive cocci surface proteins LPxTG domain-containing protein" evidence="3">
    <location>
        <begin position="29"/>
        <end position="114"/>
    </location>
</feature>
<name>A0A1C6RC11_9ACTN</name>
<feature type="transmembrane region" description="Helical" evidence="2">
    <location>
        <begin position="90"/>
        <end position="108"/>
    </location>
</feature>
<evidence type="ECO:0000313" key="5">
    <source>
        <dbReference type="Proteomes" id="UP000198906"/>
    </source>
</evidence>
<keyword evidence="2" id="KW-0812">Transmembrane</keyword>
<feature type="region of interest" description="Disordered" evidence="1">
    <location>
        <begin position="59"/>
        <end position="81"/>
    </location>
</feature>
<dbReference type="EMBL" id="FMHU01000001">
    <property type="protein sequence ID" value="SCL14684.1"/>
    <property type="molecule type" value="Genomic_DNA"/>
</dbReference>
<dbReference type="RefSeq" id="WP_091452717.1">
    <property type="nucleotide sequence ID" value="NZ_FMHU01000001.1"/>
</dbReference>
<evidence type="ECO:0008006" key="6">
    <source>
        <dbReference type="Google" id="ProtNLM"/>
    </source>
</evidence>
<evidence type="ECO:0000256" key="2">
    <source>
        <dbReference type="SAM" id="Phobius"/>
    </source>
</evidence>
<accession>A0A1C6RC11</accession>
<gene>
    <name evidence="4" type="ORF">GA0074694_0872</name>
</gene>
<evidence type="ECO:0000256" key="3">
    <source>
        <dbReference type="SAM" id="SignalP"/>
    </source>
</evidence>
<dbReference type="Proteomes" id="UP000198906">
    <property type="component" value="Unassembled WGS sequence"/>
</dbReference>
<keyword evidence="3" id="KW-0732">Signal</keyword>
<sequence>MLGAGTRWLAGGVLVVAAALLLPAPADATVRASVASTVRAEPSAGTGVTFEVVPAQPTVAPTQPSVAPTQPAPTHPGGGLPVTGSGLGRWVGLLALGLTLLVVGGWAARRRRPA</sequence>
<feature type="compositionally biased region" description="Polar residues" evidence="1">
    <location>
        <begin position="59"/>
        <end position="68"/>
    </location>
</feature>
<keyword evidence="2" id="KW-1133">Transmembrane helix</keyword>
<reference evidence="5" key="1">
    <citation type="submission" date="2016-06" db="EMBL/GenBank/DDBJ databases">
        <authorList>
            <person name="Varghese N."/>
        </authorList>
    </citation>
    <scope>NUCLEOTIDE SEQUENCE [LARGE SCALE GENOMIC DNA]</scope>
    <source>
        <strain evidence="5">DSM 46123</strain>
    </source>
</reference>
<protein>
    <recommendedName>
        <fullName evidence="6">Gram-positive cocci surface proteins LPxTG domain-containing protein</fullName>
    </recommendedName>
</protein>
<feature type="signal peptide" evidence="3">
    <location>
        <begin position="1"/>
        <end position="28"/>
    </location>
</feature>
<organism evidence="4 5">
    <name type="scientific">Micromonospora inyonensis</name>
    <dbReference type="NCBI Taxonomy" id="47866"/>
    <lineage>
        <taxon>Bacteria</taxon>
        <taxon>Bacillati</taxon>
        <taxon>Actinomycetota</taxon>
        <taxon>Actinomycetes</taxon>
        <taxon>Micromonosporales</taxon>
        <taxon>Micromonosporaceae</taxon>
        <taxon>Micromonospora</taxon>
    </lineage>
</organism>
<evidence type="ECO:0000256" key="1">
    <source>
        <dbReference type="SAM" id="MobiDB-lite"/>
    </source>
</evidence>
<keyword evidence="2" id="KW-0472">Membrane</keyword>
<proteinExistence type="predicted"/>
<keyword evidence="5" id="KW-1185">Reference proteome</keyword>
<evidence type="ECO:0000313" key="4">
    <source>
        <dbReference type="EMBL" id="SCL14684.1"/>
    </source>
</evidence>